<dbReference type="GO" id="GO:0042797">
    <property type="term" value="P:tRNA transcription by RNA polymerase III"/>
    <property type="evidence" value="ECO:0007669"/>
    <property type="project" value="EnsemblFungi"/>
</dbReference>
<dbReference type="SUPFAM" id="SSF50249">
    <property type="entry name" value="Nucleic acid-binding proteins"/>
    <property type="match status" value="1"/>
</dbReference>
<dbReference type="InterPro" id="IPR012340">
    <property type="entry name" value="NA-bd_OB-fold"/>
</dbReference>
<evidence type="ECO:0000256" key="5">
    <source>
        <dbReference type="ARBA" id="ARBA00023242"/>
    </source>
</evidence>
<dbReference type="Pfam" id="PF08292">
    <property type="entry name" value="RNA_pol_Rbc25"/>
    <property type="match status" value="1"/>
</dbReference>
<keyword evidence="5 6" id="KW-0539">Nucleus</keyword>
<dbReference type="InterPro" id="IPR013238">
    <property type="entry name" value="RNA_pol_III_Rbc25"/>
</dbReference>
<dbReference type="Gene3D" id="2.40.50.140">
    <property type="entry name" value="Nucleic acid-binding proteins"/>
    <property type="match status" value="1"/>
</dbReference>
<evidence type="ECO:0000313" key="9">
    <source>
        <dbReference type="EMBL" id="EOD47965.1"/>
    </source>
</evidence>
<dbReference type="AlphaFoldDB" id="R1G8Y3"/>
<dbReference type="GO" id="GO:0000785">
    <property type="term" value="C:chromatin"/>
    <property type="evidence" value="ECO:0007669"/>
    <property type="project" value="EnsemblFungi"/>
</dbReference>
<feature type="domain" description="RNA polymerase Rpb7-like N-terminal" evidence="7">
    <location>
        <begin position="8"/>
        <end position="66"/>
    </location>
</feature>
<dbReference type="GO" id="GO:0006386">
    <property type="term" value="P:termination of RNA polymerase III transcription"/>
    <property type="evidence" value="ECO:0007669"/>
    <property type="project" value="EnsemblFungi"/>
</dbReference>
<protein>
    <recommendedName>
        <fullName evidence="6">DNA-directed RNA polymerase subunit</fullName>
    </recommendedName>
</protein>
<proteinExistence type="inferred from homology"/>
<evidence type="ECO:0000256" key="4">
    <source>
        <dbReference type="ARBA" id="ARBA00023163"/>
    </source>
</evidence>
<dbReference type="KEGG" id="npa:UCRNP2_5290"/>
<feature type="domain" description="RNA polymerase III subunit Rpc25" evidence="8">
    <location>
        <begin position="85"/>
        <end position="195"/>
    </location>
</feature>
<dbReference type="PANTHER" id="PTHR12709:SF1">
    <property type="entry name" value="DNA-DIRECTED RNA POLYMERASE III SUBUNIT RPC8"/>
    <property type="match status" value="1"/>
</dbReference>
<evidence type="ECO:0000313" key="10">
    <source>
        <dbReference type="Proteomes" id="UP000013521"/>
    </source>
</evidence>
<comment type="similarity">
    <text evidence="2">Belongs to the eukaryotic RPB7/RPC8 RNA polymerase subunit family.</text>
</comment>
<dbReference type="GO" id="GO:0005666">
    <property type="term" value="C:RNA polymerase III complex"/>
    <property type="evidence" value="ECO:0007669"/>
    <property type="project" value="EnsemblFungi"/>
</dbReference>
<dbReference type="GO" id="GO:0006384">
    <property type="term" value="P:transcription initiation at RNA polymerase III promoter"/>
    <property type="evidence" value="ECO:0007669"/>
    <property type="project" value="EnsemblFungi"/>
</dbReference>
<dbReference type="Pfam" id="PF03876">
    <property type="entry name" value="SHS2_Rpb7-N"/>
    <property type="match status" value="1"/>
</dbReference>
<evidence type="ECO:0000259" key="7">
    <source>
        <dbReference type="Pfam" id="PF03876"/>
    </source>
</evidence>
<evidence type="ECO:0000256" key="1">
    <source>
        <dbReference type="ARBA" id="ARBA00004123"/>
    </source>
</evidence>
<dbReference type="InterPro" id="IPR036898">
    <property type="entry name" value="RNA_pol_Rpb7-like_N_sf"/>
</dbReference>
<dbReference type="OrthoDB" id="10256606at2759"/>
<keyword evidence="4 6" id="KW-0804">Transcription</keyword>
<evidence type="ECO:0000256" key="2">
    <source>
        <dbReference type="ARBA" id="ARBA00009307"/>
    </source>
</evidence>
<dbReference type="FunFam" id="2.40.50.140:FF:000221">
    <property type="entry name" value="DNA-directed RNA polymerase III subunit"/>
    <property type="match status" value="1"/>
</dbReference>
<dbReference type="SUPFAM" id="SSF88798">
    <property type="entry name" value="N-terminal, heterodimerisation domain of RBP7 (RpoE)"/>
    <property type="match status" value="1"/>
</dbReference>
<evidence type="ECO:0000259" key="8">
    <source>
        <dbReference type="Pfam" id="PF08292"/>
    </source>
</evidence>
<dbReference type="CDD" id="cd04330">
    <property type="entry name" value="RNAP_III_Rpc25_N"/>
    <property type="match status" value="1"/>
</dbReference>
<dbReference type="eggNOG" id="KOG3297">
    <property type="taxonomic scope" value="Eukaryota"/>
</dbReference>
<reference evidence="10" key="1">
    <citation type="journal article" date="2013" name="Genome Announc.">
        <title>Draft genome sequence of Neofusicoccum parvum isolate UCR-NP2, a fungal vascular pathogen associated with grapevine cankers.</title>
        <authorList>
            <person name="Blanco-Ulate B."/>
            <person name="Rolshausen P."/>
            <person name="Cantu D."/>
        </authorList>
    </citation>
    <scope>NUCLEOTIDE SEQUENCE [LARGE SCALE GENOMIC DNA]</scope>
    <source>
        <strain evidence="10">UCR-NP2</strain>
    </source>
</reference>
<dbReference type="STRING" id="1287680.R1G8Y3"/>
<dbReference type="HOGENOM" id="CLU_073901_1_0_1"/>
<sequence length="202" mass="22626">MFLTTTISDLIQIKPEEFEKSSIQAIKDAIHAKYANRVSVIQEVGLCICLRDILKSSEGLIGHGTGIVNVNVEFRLVVFRPFKGEIIEGKISGSDNDGIKIALEFFDDVFVPGPVNLFDGVKYVGAERVWVWVTEQGDELFFDLEETVRFRVEAEIWTDQSPQAPTTDDTPVERKSPYRIIASMAQAGLGPTLWWDEGEADE</sequence>
<dbReference type="EMBL" id="KB916267">
    <property type="protein sequence ID" value="EOD47965.1"/>
    <property type="molecule type" value="Genomic_DNA"/>
</dbReference>
<dbReference type="InterPro" id="IPR045113">
    <property type="entry name" value="Rpb7-like"/>
</dbReference>
<name>R1G8Y3_BOTPV</name>
<accession>R1G8Y3</accession>
<gene>
    <name evidence="9" type="ORF">UCRNP2_5290</name>
</gene>
<comment type="subcellular location">
    <subcellularLocation>
        <location evidence="1 6">Nucleus</location>
    </subcellularLocation>
</comment>
<dbReference type="GO" id="GO:0003899">
    <property type="term" value="F:DNA-directed RNA polymerase activity"/>
    <property type="evidence" value="ECO:0007669"/>
    <property type="project" value="EnsemblFungi"/>
</dbReference>
<dbReference type="InterPro" id="IPR005576">
    <property type="entry name" value="Rpb7-like_N"/>
</dbReference>
<evidence type="ECO:0000256" key="3">
    <source>
        <dbReference type="ARBA" id="ARBA00022478"/>
    </source>
</evidence>
<evidence type="ECO:0000256" key="6">
    <source>
        <dbReference type="RuleBase" id="RU369086"/>
    </source>
</evidence>
<dbReference type="Gene3D" id="3.30.1490.120">
    <property type="entry name" value="RNA polymerase Rpb7-like, N-terminal domain"/>
    <property type="match status" value="1"/>
</dbReference>
<comment type="function">
    <text evidence="6">DNA-dependent RNA polymerase which catalyzes the transcription of DNA into RNA using the four ribonucleoside triphosphates as substrates.</text>
</comment>
<organism evidence="9 10">
    <name type="scientific">Botryosphaeria parva (strain UCR-NP2)</name>
    <name type="common">Grapevine canker fungus</name>
    <name type="synonym">Neofusicoccum parvum</name>
    <dbReference type="NCBI Taxonomy" id="1287680"/>
    <lineage>
        <taxon>Eukaryota</taxon>
        <taxon>Fungi</taxon>
        <taxon>Dikarya</taxon>
        <taxon>Ascomycota</taxon>
        <taxon>Pezizomycotina</taxon>
        <taxon>Dothideomycetes</taxon>
        <taxon>Dothideomycetes incertae sedis</taxon>
        <taxon>Botryosphaeriales</taxon>
        <taxon>Botryosphaeriaceae</taxon>
        <taxon>Neofusicoccum</taxon>
    </lineage>
</organism>
<keyword evidence="3 6" id="KW-0240">DNA-directed RNA polymerase</keyword>
<dbReference type="Proteomes" id="UP000013521">
    <property type="component" value="Unassembled WGS sequence"/>
</dbReference>
<dbReference type="OMA" id="LGPTLWW"/>
<dbReference type="PANTHER" id="PTHR12709">
    <property type="entry name" value="DNA-DIRECTED RNA POLYMERASE II, III"/>
    <property type="match status" value="1"/>
</dbReference>